<keyword evidence="3" id="KW-1185">Reference proteome</keyword>
<protein>
    <submittedName>
        <fullName evidence="2">Uncharacterized protein</fullName>
    </submittedName>
</protein>
<feature type="compositionally biased region" description="Gly residues" evidence="1">
    <location>
        <begin position="111"/>
        <end position="120"/>
    </location>
</feature>
<dbReference type="EMBL" id="JBHSIT010000008">
    <property type="protein sequence ID" value="MFC4910850.1"/>
    <property type="molecule type" value="Genomic_DNA"/>
</dbReference>
<organism evidence="2 3">
    <name type="scientific">Actinomadura gamaensis</name>
    <dbReference type="NCBI Taxonomy" id="1763541"/>
    <lineage>
        <taxon>Bacteria</taxon>
        <taxon>Bacillati</taxon>
        <taxon>Actinomycetota</taxon>
        <taxon>Actinomycetes</taxon>
        <taxon>Streptosporangiales</taxon>
        <taxon>Thermomonosporaceae</taxon>
        <taxon>Actinomadura</taxon>
    </lineage>
</organism>
<dbReference type="Proteomes" id="UP001595872">
    <property type="component" value="Unassembled WGS sequence"/>
</dbReference>
<feature type="region of interest" description="Disordered" evidence="1">
    <location>
        <begin position="108"/>
        <end position="163"/>
    </location>
</feature>
<name>A0ABV9U321_9ACTN</name>
<feature type="compositionally biased region" description="Low complexity" evidence="1">
    <location>
        <begin position="137"/>
        <end position="149"/>
    </location>
</feature>
<comment type="caution">
    <text evidence="2">The sequence shown here is derived from an EMBL/GenBank/DDBJ whole genome shotgun (WGS) entry which is preliminary data.</text>
</comment>
<gene>
    <name evidence="2" type="ORF">ACFPCY_26300</name>
</gene>
<feature type="compositionally biased region" description="Acidic residues" evidence="1">
    <location>
        <begin position="150"/>
        <end position="163"/>
    </location>
</feature>
<sequence>MTTPPMPPMPGTPPQPGRPVFCSVLTGFFVLRRCERYAAAPCARCGRPACPHHLGHDGRCPECAGHLSRNPYDRSWTHGYRRSHYHHTTTVYGNDGWYSSFDQYDRDSFEPGGGGGGDGGEWAAASGDFGGDEWDGTDTGTDTDTGTGSDDWDSGGDDGLVDS</sequence>
<reference evidence="3" key="1">
    <citation type="journal article" date="2019" name="Int. J. Syst. Evol. Microbiol.">
        <title>The Global Catalogue of Microorganisms (GCM) 10K type strain sequencing project: providing services to taxonomists for standard genome sequencing and annotation.</title>
        <authorList>
            <consortium name="The Broad Institute Genomics Platform"/>
            <consortium name="The Broad Institute Genome Sequencing Center for Infectious Disease"/>
            <person name="Wu L."/>
            <person name="Ma J."/>
        </authorList>
    </citation>
    <scope>NUCLEOTIDE SEQUENCE [LARGE SCALE GENOMIC DNA]</scope>
    <source>
        <strain evidence="3">KLKA75</strain>
    </source>
</reference>
<dbReference type="RefSeq" id="WP_378259504.1">
    <property type="nucleotide sequence ID" value="NZ_JBHSIT010000008.1"/>
</dbReference>
<proteinExistence type="predicted"/>
<evidence type="ECO:0000313" key="3">
    <source>
        <dbReference type="Proteomes" id="UP001595872"/>
    </source>
</evidence>
<evidence type="ECO:0000256" key="1">
    <source>
        <dbReference type="SAM" id="MobiDB-lite"/>
    </source>
</evidence>
<accession>A0ABV9U321</accession>
<evidence type="ECO:0000313" key="2">
    <source>
        <dbReference type="EMBL" id="MFC4910850.1"/>
    </source>
</evidence>